<gene>
    <name evidence="5" type="ORF">GCM10010104_26520</name>
</gene>
<dbReference type="InterPro" id="IPR000792">
    <property type="entry name" value="Tscrpt_reg_LuxR_C"/>
</dbReference>
<reference evidence="5 6" key="1">
    <citation type="journal article" date="2019" name="Int. J. Syst. Evol. Microbiol.">
        <title>The Global Catalogue of Microorganisms (GCM) 10K type strain sequencing project: providing services to taxonomists for standard genome sequencing and annotation.</title>
        <authorList>
            <consortium name="The Broad Institute Genomics Platform"/>
            <consortium name="The Broad Institute Genome Sequencing Center for Infectious Disease"/>
            <person name="Wu L."/>
            <person name="Ma J."/>
        </authorList>
    </citation>
    <scope>NUCLEOTIDE SEQUENCE [LARGE SCALE GENOMIC DNA]</scope>
    <source>
        <strain evidence="5 6">JCM 3053</strain>
    </source>
</reference>
<accession>A0ABN3DHI7</accession>
<keyword evidence="3" id="KW-0804">Transcription</keyword>
<dbReference type="PRINTS" id="PR00038">
    <property type="entry name" value="HTHLUXR"/>
</dbReference>
<dbReference type="PANTHER" id="PTHR43214">
    <property type="entry name" value="TWO-COMPONENT RESPONSE REGULATOR"/>
    <property type="match status" value="1"/>
</dbReference>
<evidence type="ECO:0000256" key="3">
    <source>
        <dbReference type="ARBA" id="ARBA00023163"/>
    </source>
</evidence>
<name>A0ABN3DHI7_9ACTN</name>
<dbReference type="PROSITE" id="PS50043">
    <property type="entry name" value="HTH_LUXR_2"/>
    <property type="match status" value="1"/>
</dbReference>
<dbReference type="Proteomes" id="UP001501474">
    <property type="component" value="Unassembled WGS sequence"/>
</dbReference>
<dbReference type="InterPro" id="IPR039420">
    <property type="entry name" value="WalR-like"/>
</dbReference>
<keyword evidence="6" id="KW-1185">Reference proteome</keyword>
<evidence type="ECO:0000313" key="5">
    <source>
        <dbReference type="EMBL" id="GAA2231372.1"/>
    </source>
</evidence>
<dbReference type="PANTHER" id="PTHR43214:SF24">
    <property type="entry name" value="TRANSCRIPTIONAL REGULATORY PROTEIN NARL-RELATED"/>
    <property type="match status" value="1"/>
</dbReference>
<dbReference type="Gene3D" id="1.10.10.10">
    <property type="entry name" value="Winged helix-like DNA-binding domain superfamily/Winged helix DNA-binding domain"/>
    <property type="match status" value="1"/>
</dbReference>
<keyword evidence="2" id="KW-0238">DNA-binding</keyword>
<proteinExistence type="predicted"/>
<evidence type="ECO:0000256" key="1">
    <source>
        <dbReference type="ARBA" id="ARBA00023015"/>
    </source>
</evidence>
<dbReference type="InterPro" id="IPR036388">
    <property type="entry name" value="WH-like_DNA-bd_sf"/>
</dbReference>
<dbReference type="SUPFAM" id="SSF46894">
    <property type="entry name" value="C-terminal effector domain of the bipartite response regulators"/>
    <property type="match status" value="1"/>
</dbReference>
<evidence type="ECO:0000259" key="4">
    <source>
        <dbReference type="PROSITE" id="PS50043"/>
    </source>
</evidence>
<sequence>MIPRSRPTAYGRAALFAPGVTRRLVEAYARQSAGEQPADLYALTSREPEALGLIARGLSNVEIADHLYMSEATVKTYLDRTVAKPDLDSRAEAVVVAYESGLVPGGWREVFGQQS</sequence>
<dbReference type="InterPro" id="IPR016032">
    <property type="entry name" value="Sig_transdc_resp-reg_C-effctor"/>
</dbReference>
<organism evidence="5 6">
    <name type="scientific">Streptomyces indiaensis</name>
    <dbReference type="NCBI Taxonomy" id="284033"/>
    <lineage>
        <taxon>Bacteria</taxon>
        <taxon>Bacillati</taxon>
        <taxon>Actinomycetota</taxon>
        <taxon>Actinomycetes</taxon>
        <taxon>Kitasatosporales</taxon>
        <taxon>Streptomycetaceae</taxon>
        <taxon>Streptomyces</taxon>
    </lineage>
</organism>
<dbReference type="EMBL" id="BAAART010000055">
    <property type="protein sequence ID" value="GAA2231372.1"/>
    <property type="molecule type" value="Genomic_DNA"/>
</dbReference>
<dbReference type="Pfam" id="PF00196">
    <property type="entry name" value="GerE"/>
    <property type="match status" value="1"/>
</dbReference>
<dbReference type="SMART" id="SM00421">
    <property type="entry name" value="HTH_LUXR"/>
    <property type="match status" value="1"/>
</dbReference>
<feature type="domain" description="HTH luxR-type" evidence="4">
    <location>
        <begin position="36"/>
        <end position="101"/>
    </location>
</feature>
<dbReference type="CDD" id="cd06170">
    <property type="entry name" value="LuxR_C_like"/>
    <property type="match status" value="1"/>
</dbReference>
<comment type="caution">
    <text evidence="5">The sequence shown here is derived from an EMBL/GenBank/DDBJ whole genome shotgun (WGS) entry which is preliminary data.</text>
</comment>
<dbReference type="PROSITE" id="PS00622">
    <property type="entry name" value="HTH_LUXR_1"/>
    <property type="match status" value="1"/>
</dbReference>
<evidence type="ECO:0000256" key="2">
    <source>
        <dbReference type="ARBA" id="ARBA00023125"/>
    </source>
</evidence>
<keyword evidence="1" id="KW-0805">Transcription regulation</keyword>
<evidence type="ECO:0000313" key="6">
    <source>
        <dbReference type="Proteomes" id="UP001501474"/>
    </source>
</evidence>
<protein>
    <recommendedName>
        <fullName evidence="4">HTH luxR-type domain-containing protein</fullName>
    </recommendedName>
</protein>